<proteinExistence type="predicted"/>
<comment type="caution">
    <text evidence="2">The sequence shown here is derived from an EMBL/GenBank/DDBJ whole genome shotgun (WGS) entry which is preliminary data.</text>
</comment>
<feature type="compositionally biased region" description="Basic and acidic residues" evidence="1">
    <location>
        <begin position="122"/>
        <end position="137"/>
    </location>
</feature>
<gene>
    <name evidence="2" type="ORF">GCM10022295_81760</name>
</gene>
<organism evidence="2 3">
    <name type="scientific">Streptomyces osmaniensis</name>
    <dbReference type="NCBI Taxonomy" id="593134"/>
    <lineage>
        <taxon>Bacteria</taxon>
        <taxon>Bacillati</taxon>
        <taxon>Actinomycetota</taxon>
        <taxon>Actinomycetes</taxon>
        <taxon>Kitasatosporales</taxon>
        <taxon>Streptomycetaceae</taxon>
        <taxon>Streptomyces</taxon>
    </lineage>
</organism>
<dbReference type="RefSeq" id="WP_346186012.1">
    <property type="nucleotide sequence ID" value="NZ_BAABCE010000023.1"/>
</dbReference>
<keyword evidence="3" id="KW-1185">Reference proteome</keyword>
<feature type="region of interest" description="Disordered" evidence="1">
    <location>
        <begin position="115"/>
        <end position="137"/>
    </location>
</feature>
<reference evidence="3" key="1">
    <citation type="journal article" date="2019" name="Int. J. Syst. Evol. Microbiol.">
        <title>The Global Catalogue of Microorganisms (GCM) 10K type strain sequencing project: providing services to taxonomists for standard genome sequencing and annotation.</title>
        <authorList>
            <consortium name="The Broad Institute Genomics Platform"/>
            <consortium name="The Broad Institute Genome Sequencing Center for Infectious Disease"/>
            <person name="Wu L."/>
            <person name="Ma J."/>
        </authorList>
    </citation>
    <scope>NUCLEOTIDE SEQUENCE [LARGE SCALE GENOMIC DNA]</scope>
    <source>
        <strain evidence="3">JCM 17656</strain>
    </source>
</reference>
<sequence length="137" mass="15392">MLLHEPGRYPVTYFLLTDVAAGVLEQAASCHRMDIRSTSRHLVVRKGDQVVAESRRLLVLYESGCSYYDICSGKRAPWSYEDAWDEVRRVSGMVSFEPDEIEVSLGGVRPRLEPGQNVVSHGVDRNLDVDEARDPGK</sequence>
<evidence type="ECO:0000313" key="3">
    <source>
        <dbReference type="Proteomes" id="UP001500707"/>
    </source>
</evidence>
<evidence type="ECO:0000256" key="1">
    <source>
        <dbReference type="SAM" id="MobiDB-lite"/>
    </source>
</evidence>
<name>A0ABP6YPC0_9ACTN</name>
<accession>A0ABP6YPC0</accession>
<dbReference type="Proteomes" id="UP001500707">
    <property type="component" value="Unassembled WGS sequence"/>
</dbReference>
<protein>
    <submittedName>
        <fullName evidence="2">Uncharacterized protein</fullName>
    </submittedName>
</protein>
<evidence type="ECO:0000313" key="2">
    <source>
        <dbReference type="EMBL" id="GAA3587902.1"/>
    </source>
</evidence>
<dbReference type="EMBL" id="BAABCE010000023">
    <property type="protein sequence ID" value="GAA3587902.1"/>
    <property type="molecule type" value="Genomic_DNA"/>
</dbReference>